<proteinExistence type="predicted"/>
<keyword evidence="2" id="KW-1185">Reference proteome</keyword>
<dbReference type="RefSeq" id="WP_209975948.1">
    <property type="nucleotide sequence ID" value="NZ_JAGGLB010000023.1"/>
</dbReference>
<comment type="caution">
    <text evidence="1">The sequence shown here is derived from an EMBL/GenBank/DDBJ whole genome shotgun (WGS) entry which is preliminary data.</text>
</comment>
<evidence type="ECO:0000313" key="2">
    <source>
        <dbReference type="Proteomes" id="UP001519287"/>
    </source>
</evidence>
<accession>A0ABS4J2P2</accession>
<dbReference type="Proteomes" id="UP001519287">
    <property type="component" value="Unassembled WGS sequence"/>
</dbReference>
<name>A0ABS4J2P2_9BACL</name>
<protein>
    <submittedName>
        <fullName evidence="1">Uncharacterized protein</fullName>
    </submittedName>
</protein>
<reference evidence="1 2" key="1">
    <citation type="submission" date="2021-03" db="EMBL/GenBank/DDBJ databases">
        <title>Genomic Encyclopedia of Type Strains, Phase IV (KMG-IV): sequencing the most valuable type-strain genomes for metagenomic binning, comparative biology and taxonomic classification.</title>
        <authorList>
            <person name="Goeker M."/>
        </authorList>
    </citation>
    <scope>NUCLEOTIDE SEQUENCE [LARGE SCALE GENOMIC DNA]</scope>
    <source>
        <strain evidence="1 2">DSM 26048</strain>
    </source>
</reference>
<organism evidence="1 2">
    <name type="scientific">Paenibacillus eucommiae</name>
    <dbReference type="NCBI Taxonomy" id="1355755"/>
    <lineage>
        <taxon>Bacteria</taxon>
        <taxon>Bacillati</taxon>
        <taxon>Bacillota</taxon>
        <taxon>Bacilli</taxon>
        <taxon>Bacillales</taxon>
        <taxon>Paenibacillaceae</taxon>
        <taxon>Paenibacillus</taxon>
    </lineage>
</organism>
<sequence length="47" mass="5246">MKFIVKVAGPSQLRVLQPQRLGPGEISSNQEKKTLLAVRLSVLLVRF</sequence>
<evidence type="ECO:0000313" key="1">
    <source>
        <dbReference type="EMBL" id="MBP1994092.1"/>
    </source>
</evidence>
<gene>
    <name evidence="1" type="ORF">J2Z66_005718</name>
</gene>
<dbReference type="EMBL" id="JAGGLB010000023">
    <property type="protein sequence ID" value="MBP1994092.1"/>
    <property type="molecule type" value="Genomic_DNA"/>
</dbReference>